<dbReference type="SUPFAM" id="SSF52833">
    <property type="entry name" value="Thioredoxin-like"/>
    <property type="match status" value="1"/>
</dbReference>
<dbReference type="Pfam" id="PF13899">
    <property type="entry name" value="Thioredoxin_7"/>
    <property type="match status" value="1"/>
</dbReference>
<reference evidence="2 3" key="1">
    <citation type="submission" date="2023-09" db="EMBL/GenBank/DDBJ databases">
        <title>Thalassobella suaedae gen. nov., sp. nov., a marine bacterium of the family Flavobacteriaceae isolated from a halophyte Suaeda japonica.</title>
        <authorList>
            <person name="Lee S.Y."/>
            <person name="Hwang C.Y."/>
        </authorList>
    </citation>
    <scope>NUCLEOTIDE SEQUENCE [LARGE SCALE GENOMIC DNA]</scope>
    <source>
        <strain evidence="2 3">HL-DH14</strain>
    </source>
</reference>
<dbReference type="CDD" id="cd02961">
    <property type="entry name" value="PDI_a_family"/>
    <property type="match status" value="1"/>
</dbReference>
<dbReference type="Gene3D" id="3.40.30.10">
    <property type="entry name" value="Glutaredoxin"/>
    <property type="match status" value="1"/>
</dbReference>
<dbReference type="InterPro" id="IPR051099">
    <property type="entry name" value="AGR/TXD"/>
</dbReference>
<evidence type="ECO:0000256" key="1">
    <source>
        <dbReference type="ARBA" id="ARBA00022729"/>
    </source>
</evidence>
<dbReference type="Proteomes" id="UP001302806">
    <property type="component" value="Chromosome"/>
</dbReference>
<dbReference type="PANTHER" id="PTHR15337">
    <property type="entry name" value="ANTERIOR GRADIENT PROTEIN-RELATED"/>
    <property type="match status" value="1"/>
</dbReference>
<evidence type="ECO:0000313" key="2">
    <source>
        <dbReference type="EMBL" id="WNH09255.1"/>
    </source>
</evidence>
<gene>
    <name evidence="2" type="ORF">RHP51_00390</name>
</gene>
<proteinExistence type="predicted"/>
<name>A0ABY9XTM8_9FLAO</name>
<dbReference type="RefSeq" id="WP_415865763.1">
    <property type="nucleotide sequence ID" value="NZ_CP134537.1"/>
</dbReference>
<organism evidence="2 3">
    <name type="scientific">Thalassobellus suaedae</name>
    <dbReference type="NCBI Taxonomy" id="3074124"/>
    <lineage>
        <taxon>Bacteria</taxon>
        <taxon>Pseudomonadati</taxon>
        <taxon>Bacteroidota</taxon>
        <taxon>Flavobacteriia</taxon>
        <taxon>Flavobacteriales</taxon>
        <taxon>Flavobacteriaceae</taxon>
        <taxon>Thalassobellus</taxon>
    </lineage>
</organism>
<accession>A0ABY9XTM8</accession>
<sequence length="155" mass="17831">MKRLIIVLLLTVTIALNSFAQKKLTWHTDMDKAYEIATKENKPLLLFFTGSDWCGWCIKLQNEVLKTADFEKWAKDNVILVELDFPKRKALDKKLQIQNSQMQQMFQVRGYPSIHFAKPEKTVEGKKSLSKLGDTGYVRGGAKKWLEVANNIVNN</sequence>
<protein>
    <submittedName>
        <fullName evidence="2">Thioredoxin family protein</fullName>
    </submittedName>
</protein>
<dbReference type="InterPro" id="IPR036249">
    <property type="entry name" value="Thioredoxin-like_sf"/>
</dbReference>
<evidence type="ECO:0000313" key="3">
    <source>
        <dbReference type="Proteomes" id="UP001302806"/>
    </source>
</evidence>
<dbReference type="PANTHER" id="PTHR15337:SF11">
    <property type="entry name" value="THIOREDOXIN DOMAIN-CONTAINING PROTEIN"/>
    <property type="match status" value="1"/>
</dbReference>
<keyword evidence="1" id="KW-0732">Signal</keyword>
<dbReference type="EMBL" id="CP134537">
    <property type="protein sequence ID" value="WNH09255.1"/>
    <property type="molecule type" value="Genomic_DNA"/>
</dbReference>